<protein>
    <submittedName>
        <fullName evidence="7">Flippase-like domain-containing protein</fullName>
    </submittedName>
</protein>
<evidence type="ECO:0000256" key="3">
    <source>
        <dbReference type="ARBA" id="ARBA00022692"/>
    </source>
</evidence>
<dbReference type="PANTHER" id="PTHR39087">
    <property type="entry name" value="UPF0104 MEMBRANE PROTEIN MJ1595"/>
    <property type="match status" value="1"/>
</dbReference>
<evidence type="ECO:0000256" key="6">
    <source>
        <dbReference type="SAM" id="Phobius"/>
    </source>
</evidence>
<keyword evidence="5 6" id="KW-0472">Membrane</keyword>
<feature type="transmembrane region" description="Helical" evidence="6">
    <location>
        <begin position="55"/>
        <end position="76"/>
    </location>
</feature>
<evidence type="ECO:0000313" key="7">
    <source>
        <dbReference type="EMBL" id="QCT42066.1"/>
    </source>
</evidence>
<evidence type="ECO:0000256" key="1">
    <source>
        <dbReference type="ARBA" id="ARBA00004651"/>
    </source>
</evidence>
<dbReference type="AlphaFoldDB" id="A0A4V1GDK1"/>
<comment type="subcellular location">
    <subcellularLocation>
        <location evidence="1">Cell membrane</location>
        <topology evidence="1">Multi-pass membrane protein</topology>
    </subcellularLocation>
</comment>
<feature type="transmembrane region" description="Helical" evidence="6">
    <location>
        <begin position="164"/>
        <end position="187"/>
    </location>
</feature>
<feature type="transmembrane region" description="Helical" evidence="6">
    <location>
        <begin position="137"/>
        <end position="157"/>
    </location>
</feature>
<dbReference type="GO" id="GO:0005886">
    <property type="term" value="C:plasma membrane"/>
    <property type="evidence" value="ECO:0007669"/>
    <property type="project" value="UniProtKB-SubCell"/>
</dbReference>
<dbReference type="RefSeq" id="WP_138078656.1">
    <property type="nucleotide sequence ID" value="NZ_CP040004.1"/>
</dbReference>
<reference evidence="7 8" key="1">
    <citation type="submission" date="2019-04" db="EMBL/GenBank/DDBJ databases">
        <title>Saccharibacteria TM7 genomes.</title>
        <authorList>
            <person name="Bor B."/>
            <person name="He X."/>
            <person name="Chen T."/>
            <person name="Dewhirst F.E."/>
        </authorList>
    </citation>
    <scope>NUCLEOTIDE SEQUENCE [LARGE SCALE GENOMIC DNA]</scope>
    <source>
        <strain evidence="7 8">BB001</strain>
    </source>
</reference>
<dbReference type="Pfam" id="PF03706">
    <property type="entry name" value="LPG_synthase_TM"/>
    <property type="match status" value="1"/>
</dbReference>
<evidence type="ECO:0000256" key="5">
    <source>
        <dbReference type="ARBA" id="ARBA00023136"/>
    </source>
</evidence>
<dbReference type="InterPro" id="IPR022791">
    <property type="entry name" value="L-PG_synthase/AglD"/>
</dbReference>
<dbReference type="EMBL" id="CP040004">
    <property type="protein sequence ID" value="QCT42066.1"/>
    <property type="molecule type" value="Genomic_DNA"/>
</dbReference>
<name>A0A4V1GDK1_9BACT</name>
<dbReference type="NCBIfam" id="TIGR00374">
    <property type="entry name" value="flippase-like domain"/>
    <property type="match status" value="1"/>
</dbReference>
<sequence length="358" mass="39923">MFSGKISKVLKTLKSPRMIVSLITLLVLAAIIYLSRHELLRAWELLGTANVGLLALLLPAQIIVYYAGGEMIFSYLRDRKLIKHVSRLEQVRIALELNLVNHIFPSGGVSGISYTTWRMSKLGVSSARSTFAQLLRYVTGFLSMLAMMIVAVVFLAVDGRINRYIVASSFLVVVVVLSLTFAIIYMFSSRHRMHKAARRIARGLNAITKCVTFGMQRQLVQSEQMDAFFSDMHDDFSELMQDKRLIVRPFLWGIVYASFDILMFMLAFWSLGASVNPAVLLIGYIAAGFAGIIIFTPGGAGVYETIMILFLSMTGTPPNIAIAGIILTRVILLMGTIVLGYIFYQHALIKYGKPRRDS</sequence>
<keyword evidence="8" id="KW-1185">Reference proteome</keyword>
<gene>
    <name evidence="7" type="ORF">FBF37_01080</name>
</gene>
<dbReference type="Proteomes" id="UP000310639">
    <property type="component" value="Chromosome"/>
</dbReference>
<feature type="transmembrane region" description="Helical" evidence="6">
    <location>
        <begin position="278"/>
        <end position="300"/>
    </location>
</feature>
<dbReference type="OrthoDB" id="5104422at2"/>
<feature type="transmembrane region" description="Helical" evidence="6">
    <location>
        <begin position="320"/>
        <end position="344"/>
    </location>
</feature>
<evidence type="ECO:0000256" key="2">
    <source>
        <dbReference type="ARBA" id="ARBA00022475"/>
    </source>
</evidence>
<keyword evidence="3 6" id="KW-0812">Transmembrane</keyword>
<dbReference type="KEGG" id="nft:FBF37_01080"/>
<proteinExistence type="predicted"/>
<accession>A0A4V1GDK1</accession>
<organism evidence="7 8">
    <name type="scientific">Candidatus Nanosynbacter featherlites</name>
    <dbReference type="NCBI Taxonomy" id="2572088"/>
    <lineage>
        <taxon>Bacteria</taxon>
        <taxon>Candidatus Saccharimonadota</taxon>
        <taxon>Candidatus Saccharimonadia</taxon>
        <taxon>Candidatus Nanosynbacterales</taxon>
        <taxon>Candidatus Nanosynbacteraceae</taxon>
        <taxon>Candidatus Nanosynbacter</taxon>
    </lineage>
</organism>
<feature type="transmembrane region" description="Helical" evidence="6">
    <location>
        <begin position="250"/>
        <end position="271"/>
    </location>
</feature>
<keyword evidence="4 6" id="KW-1133">Transmembrane helix</keyword>
<evidence type="ECO:0000313" key="8">
    <source>
        <dbReference type="Proteomes" id="UP000310639"/>
    </source>
</evidence>
<feature type="transmembrane region" description="Helical" evidence="6">
    <location>
        <begin position="97"/>
        <end position="117"/>
    </location>
</feature>
<dbReference type="PANTHER" id="PTHR39087:SF2">
    <property type="entry name" value="UPF0104 MEMBRANE PROTEIN MJ1595"/>
    <property type="match status" value="1"/>
</dbReference>
<feature type="transmembrane region" description="Helical" evidence="6">
    <location>
        <begin position="18"/>
        <end position="35"/>
    </location>
</feature>
<keyword evidence="2" id="KW-1003">Cell membrane</keyword>
<evidence type="ECO:0000256" key="4">
    <source>
        <dbReference type="ARBA" id="ARBA00022989"/>
    </source>
</evidence>